<dbReference type="Proteomes" id="UP000295176">
    <property type="component" value="Unassembled WGS sequence"/>
</dbReference>
<keyword evidence="1" id="KW-1133">Transmembrane helix</keyword>
<dbReference type="EMBL" id="SNXX01000006">
    <property type="protein sequence ID" value="TDP96950.1"/>
    <property type="molecule type" value="Genomic_DNA"/>
</dbReference>
<name>A0A4R6SAK1_9FIRM</name>
<evidence type="ECO:0000313" key="3">
    <source>
        <dbReference type="Proteomes" id="UP000295176"/>
    </source>
</evidence>
<evidence type="ECO:0000256" key="1">
    <source>
        <dbReference type="SAM" id="Phobius"/>
    </source>
</evidence>
<evidence type="ECO:0000313" key="2">
    <source>
        <dbReference type="EMBL" id="TDP96950.1"/>
    </source>
</evidence>
<reference evidence="2 3" key="1">
    <citation type="submission" date="2019-03" db="EMBL/GenBank/DDBJ databases">
        <title>Subsurface microbial communities from deep shales in Ohio and West Virginia, USA.</title>
        <authorList>
            <person name="Wrighton K."/>
        </authorList>
    </citation>
    <scope>NUCLEOTIDE SEQUENCE [LARGE SCALE GENOMIC DNA]</scope>
    <source>
        <strain evidence="2 3">MSL 7</strain>
    </source>
</reference>
<feature type="transmembrane region" description="Helical" evidence="1">
    <location>
        <begin position="20"/>
        <end position="42"/>
    </location>
</feature>
<gene>
    <name evidence="2" type="ORF">C7957_10645</name>
</gene>
<organism evidence="2 3">
    <name type="scientific">Halanaerobium saccharolyticum</name>
    <dbReference type="NCBI Taxonomy" id="43595"/>
    <lineage>
        <taxon>Bacteria</taxon>
        <taxon>Bacillati</taxon>
        <taxon>Bacillota</taxon>
        <taxon>Clostridia</taxon>
        <taxon>Halanaerobiales</taxon>
        <taxon>Halanaerobiaceae</taxon>
        <taxon>Halanaerobium</taxon>
    </lineage>
</organism>
<keyword evidence="1" id="KW-0472">Membrane</keyword>
<sequence>MFSKLLNNSAGYSLVETMSAVVILTIAIFPALGYFANSVGFVHQTEIRSQAMDIASDTMENFKSESKNNWSNLNSEADSFTINNLADKYDFFVDDYNIEVKVSATELIEDVKDIRVTISWNDGANNLSLSSLLRDGG</sequence>
<proteinExistence type="predicted"/>
<accession>A0A4R6SAK1</accession>
<evidence type="ECO:0008006" key="4">
    <source>
        <dbReference type="Google" id="ProtNLM"/>
    </source>
</evidence>
<protein>
    <recommendedName>
        <fullName evidence="4">Prepilin-type N-terminal cleavage/methylation domain-containing protein</fullName>
    </recommendedName>
</protein>
<dbReference type="AlphaFoldDB" id="A0A4R6SAK1"/>
<comment type="caution">
    <text evidence="2">The sequence shown here is derived from an EMBL/GenBank/DDBJ whole genome shotgun (WGS) entry which is preliminary data.</text>
</comment>
<keyword evidence="1" id="KW-0812">Transmembrane</keyword>
<dbReference type="RefSeq" id="WP_133529983.1">
    <property type="nucleotide sequence ID" value="NZ_SNXX01000006.1"/>
</dbReference>